<dbReference type="Proteomes" id="UP001497522">
    <property type="component" value="Chromosome 11"/>
</dbReference>
<evidence type="ECO:0000313" key="2">
    <source>
        <dbReference type="EMBL" id="CAK9861059.1"/>
    </source>
</evidence>
<reference evidence="2" key="1">
    <citation type="submission" date="2024-03" db="EMBL/GenBank/DDBJ databases">
        <authorList>
            <consortium name="ELIXIR-Norway"/>
            <consortium name="Elixir Norway"/>
        </authorList>
    </citation>
    <scope>NUCLEOTIDE SEQUENCE</scope>
</reference>
<protein>
    <submittedName>
        <fullName evidence="2">Uncharacterized protein</fullName>
    </submittedName>
</protein>
<sequence length="116" mass="12849">MIEGEDDDDDDDDEIRSLRARTTSARGGALQQHQKKKGQVLEGARRRRAGGAGRGGQTRAGSLYKEGTRSWLTGSRDSRLRRFCPRLAPPFHVTFTPPAAGKLFYSPGETPVPYYI</sequence>
<organism evidence="2 3">
    <name type="scientific">Sphagnum jensenii</name>
    <dbReference type="NCBI Taxonomy" id="128206"/>
    <lineage>
        <taxon>Eukaryota</taxon>
        <taxon>Viridiplantae</taxon>
        <taxon>Streptophyta</taxon>
        <taxon>Embryophyta</taxon>
        <taxon>Bryophyta</taxon>
        <taxon>Sphagnophytina</taxon>
        <taxon>Sphagnopsida</taxon>
        <taxon>Sphagnales</taxon>
        <taxon>Sphagnaceae</taxon>
        <taxon>Sphagnum</taxon>
    </lineage>
</organism>
<keyword evidence="3" id="KW-1185">Reference proteome</keyword>
<dbReference type="EMBL" id="OZ023712">
    <property type="protein sequence ID" value="CAK9861059.1"/>
    <property type="molecule type" value="Genomic_DNA"/>
</dbReference>
<evidence type="ECO:0000313" key="3">
    <source>
        <dbReference type="Proteomes" id="UP001497522"/>
    </source>
</evidence>
<proteinExistence type="predicted"/>
<accession>A0ABP1AEV6</accession>
<evidence type="ECO:0000256" key="1">
    <source>
        <dbReference type="SAM" id="MobiDB-lite"/>
    </source>
</evidence>
<feature type="region of interest" description="Disordered" evidence="1">
    <location>
        <begin position="1"/>
        <end position="68"/>
    </location>
</feature>
<name>A0ABP1AEV6_9BRYO</name>
<gene>
    <name evidence="2" type="ORF">CSSPJE1EN2_LOCUS4054</name>
</gene>
<feature type="compositionally biased region" description="Acidic residues" evidence="1">
    <location>
        <begin position="1"/>
        <end position="14"/>
    </location>
</feature>